<proteinExistence type="predicted"/>
<keyword evidence="2" id="KW-1185">Reference proteome</keyword>
<name>A0AA42BM37_9ALTE</name>
<organism evidence="1 2">
    <name type="scientific">Opacimonas viscosa</name>
    <dbReference type="NCBI Taxonomy" id="2961944"/>
    <lineage>
        <taxon>Bacteria</taxon>
        <taxon>Pseudomonadati</taxon>
        <taxon>Pseudomonadota</taxon>
        <taxon>Gammaproteobacteria</taxon>
        <taxon>Alteromonadales</taxon>
        <taxon>Alteromonadaceae</taxon>
        <taxon>Opacimonas</taxon>
    </lineage>
</organism>
<comment type="caution">
    <text evidence="1">The sequence shown here is derived from an EMBL/GenBank/DDBJ whole genome shotgun (WGS) entry which is preliminary data.</text>
</comment>
<dbReference type="EMBL" id="JANATA010000024">
    <property type="protein sequence ID" value="MCP3429548.1"/>
    <property type="molecule type" value="Genomic_DNA"/>
</dbReference>
<dbReference type="InterPro" id="IPR014710">
    <property type="entry name" value="RmlC-like_jellyroll"/>
</dbReference>
<evidence type="ECO:0000313" key="2">
    <source>
        <dbReference type="Proteomes" id="UP001165413"/>
    </source>
</evidence>
<protein>
    <submittedName>
        <fullName evidence="1">Uncharacterized protein</fullName>
    </submittedName>
</protein>
<evidence type="ECO:0000313" key="1">
    <source>
        <dbReference type="EMBL" id="MCP3429548.1"/>
    </source>
</evidence>
<dbReference type="RefSeq" id="WP_254102039.1">
    <property type="nucleotide sequence ID" value="NZ_JANATA010000024.1"/>
</dbReference>
<dbReference type="Gene3D" id="2.60.120.10">
    <property type="entry name" value="Jelly Rolls"/>
    <property type="match status" value="1"/>
</dbReference>
<reference evidence="1" key="1">
    <citation type="submission" date="2022-07" db="EMBL/GenBank/DDBJ databases">
        <title>Characterization of the Novel Bacterium Alteromonas immobilis LMIT006 and Alteromonas gregis LMIT007.</title>
        <authorList>
            <person name="Lin X."/>
        </authorList>
    </citation>
    <scope>NUCLEOTIDE SEQUENCE</scope>
    <source>
        <strain evidence="1">LMIT007</strain>
    </source>
</reference>
<dbReference type="Proteomes" id="UP001165413">
    <property type="component" value="Unassembled WGS sequence"/>
</dbReference>
<dbReference type="SUPFAM" id="SSF51182">
    <property type="entry name" value="RmlC-like cupins"/>
    <property type="match status" value="1"/>
</dbReference>
<gene>
    <name evidence="1" type="ORF">NLF92_11385</name>
</gene>
<dbReference type="InterPro" id="IPR011051">
    <property type="entry name" value="RmlC_Cupin_sf"/>
</dbReference>
<sequence length="45" mass="5241">MNNVEAKPHVHDDRDEFFLVLKATLEIDVENETFAWVNANHSLCQ</sequence>
<dbReference type="AlphaFoldDB" id="A0AA42BM37"/>
<accession>A0AA42BM37</accession>